<reference evidence="1 2" key="1">
    <citation type="submission" date="2020-08" db="EMBL/GenBank/DDBJ databases">
        <title>Genomic Encyclopedia of Type Strains, Phase IV (KMG-V): Genome sequencing to study the core and pangenomes of soil and plant-associated prokaryotes.</title>
        <authorList>
            <person name="Whitman W."/>
        </authorList>
    </citation>
    <scope>NUCLEOTIDE SEQUENCE [LARGE SCALE GENOMIC DNA]</scope>
    <source>
        <strain evidence="1 2">MP601</strain>
    </source>
</reference>
<dbReference type="AlphaFoldDB" id="A0A841JSQ1"/>
<dbReference type="RefSeq" id="WP_183590200.1">
    <property type="nucleotide sequence ID" value="NZ_JACHCA010000032.1"/>
</dbReference>
<proteinExistence type="predicted"/>
<gene>
    <name evidence="1" type="ORF">HDF22_005961</name>
</gene>
<evidence type="ECO:0000313" key="2">
    <source>
        <dbReference type="Proteomes" id="UP000548326"/>
    </source>
</evidence>
<sequence length="100" mass="11688">MLYFTQIVFIRDNKEYEFNLFESYVLPLLHKHGGELIYLVRPTADCVIETALGNPYEIHIVTFATQQGFDEYLNDEERVKYMQLKENAIEKVLLIAGSLI</sequence>
<organism evidence="1 2">
    <name type="scientific">Mucilaginibacter lappiensis</name>
    <dbReference type="NCBI Taxonomy" id="354630"/>
    <lineage>
        <taxon>Bacteria</taxon>
        <taxon>Pseudomonadati</taxon>
        <taxon>Bacteroidota</taxon>
        <taxon>Sphingobacteriia</taxon>
        <taxon>Sphingobacteriales</taxon>
        <taxon>Sphingobacteriaceae</taxon>
        <taxon>Mucilaginibacter</taxon>
    </lineage>
</organism>
<dbReference type="EMBL" id="JACHCA010000032">
    <property type="protein sequence ID" value="MBB6131808.1"/>
    <property type="molecule type" value="Genomic_DNA"/>
</dbReference>
<protein>
    <submittedName>
        <fullName evidence="1">Uncharacterized protein (DUF1330 family)</fullName>
    </submittedName>
</protein>
<dbReference type="Proteomes" id="UP000548326">
    <property type="component" value="Unassembled WGS sequence"/>
</dbReference>
<comment type="caution">
    <text evidence="1">The sequence shown here is derived from an EMBL/GenBank/DDBJ whole genome shotgun (WGS) entry which is preliminary data.</text>
</comment>
<evidence type="ECO:0000313" key="1">
    <source>
        <dbReference type="EMBL" id="MBB6131808.1"/>
    </source>
</evidence>
<dbReference type="Gene3D" id="3.30.70.100">
    <property type="match status" value="1"/>
</dbReference>
<name>A0A841JSQ1_9SPHI</name>
<accession>A0A841JSQ1</accession>